<dbReference type="InterPro" id="IPR003717">
    <property type="entry name" value="RecO"/>
</dbReference>
<evidence type="ECO:0000256" key="2">
    <source>
        <dbReference type="ARBA" id="ARBA00023172"/>
    </source>
</evidence>
<gene>
    <name evidence="5" type="ORF">A3A93_01245</name>
</gene>
<dbReference type="GO" id="GO:0006302">
    <property type="term" value="P:double-strand break repair"/>
    <property type="evidence" value="ECO:0007669"/>
    <property type="project" value="TreeGrafter"/>
</dbReference>
<dbReference type="SUPFAM" id="SSF50249">
    <property type="entry name" value="Nucleic acid-binding proteins"/>
    <property type="match status" value="1"/>
</dbReference>
<comment type="caution">
    <text evidence="5">The sequence shown here is derived from an EMBL/GenBank/DDBJ whole genome shotgun (WGS) entry which is preliminary data.</text>
</comment>
<keyword evidence="1" id="KW-0227">DNA damage</keyword>
<organism evidence="5 6">
    <name type="scientific">Candidatus Roizmanbacteria bacterium RIFCSPLOWO2_01_FULL_38_12</name>
    <dbReference type="NCBI Taxonomy" id="1802061"/>
    <lineage>
        <taxon>Bacteria</taxon>
        <taxon>Candidatus Roizmaniibacteriota</taxon>
    </lineage>
</organism>
<evidence type="ECO:0000313" key="6">
    <source>
        <dbReference type="Proteomes" id="UP000177141"/>
    </source>
</evidence>
<proteinExistence type="predicted"/>
<dbReference type="PANTHER" id="PTHR33991:SF1">
    <property type="entry name" value="DNA REPAIR PROTEIN RECO"/>
    <property type="match status" value="1"/>
</dbReference>
<reference evidence="5 6" key="1">
    <citation type="journal article" date="2016" name="Nat. Commun.">
        <title>Thousands of microbial genomes shed light on interconnected biogeochemical processes in an aquifer system.</title>
        <authorList>
            <person name="Anantharaman K."/>
            <person name="Brown C.T."/>
            <person name="Hug L.A."/>
            <person name="Sharon I."/>
            <person name="Castelle C.J."/>
            <person name="Probst A.J."/>
            <person name="Thomas B.C."/>
            <person name="Singh A."/>
            <person name="Wilkins M.J."/>
            <person name="Karaoz U."/>
            <person name="Brodie E.L."/>
            <person name="Williams K.H."/>
            <person name="Hubbard S.S."/>
            <person name="Banfield J.F."/>
        </authorList>
    </citation>
    <scope>NUCLEOTIDE SEQUENCE [LARGE SCALE GENOMIC DNA]</scope>
</reference>
<dbReference type="InterPro" id="IPR012340">
    <property type="entry name" value="NA-bd_OB-fold"/>
</dbReference>
<keyword evidence="2" id="KW-0233">DNA recombination</keyword>
<feature type="domain" description="DNA replication/recombination mediator RecO N-terminal" evidence="4">
    <location>
        <begin position="4"/>
        <end position="80"/>
    </location>
</feature>
<keyword evidence="3" id="KW-0234">DNA repair</keyword>
<dbReference type="Pfam" id="PF11967">
    <property type="entry name" value="RecO_N"/>
    <property type="match status" value="1"/>
</dbReference>
<dbReference type="NCBIfam" id="TIGR00613">
    <property type="entry name" value="reco"/>
    <property type="match status" value="1"/>
</dbReference>
<evidence type="ECO:0000256" key="1">
    <source>
        <dbReference type="ARBA" id="ARBA00022763"/>
    </source>
</evidence>
<accession>A0A1F7IR30</accession>
<evidence type="ECO:0000256" key="3">
    <source>
        <dbReference type="ARBA" id="ARBA00023204"/>
    </source>
</evidence>
<dbReference type="InterPro" id="IPR022572">
    <property type="entry name" value="DNA_rep/recomb_RecO_N"/>
</dbReference>
<dbReference type="AlphaFoldDB" id="A0A1F7IR30"/>
<dbReference type="Gene3D" id="2.40.50.140">
    <property type="entry name" value="Nucleic acid-binding proteins"/>
    <property type="match status" value="1"/>
</dbReference>
<dbReference type="STRING" id="1802061.A3A93_01245"/>
<dbReference type="GO" id="GO:0006310">
    <property type="term" value="P:DNA recombination"/>
    <property type="evidence" value="ECO:0007669"/>
    <property type="project" value="UniProtKB-KW"/>
</dbReference>
<dbReference type="GO" id="GO:0043590">
    <property type="term" value="C:bacterial nucleoid"/>
    <property type="evidence" value="ECO:0007669"/>
    <property type="project" value="TreeGrafter"/>
</dbReference>
<dbReference type="EMBL" id="MGAL01000048">
    <property type="protein sequence ID" value="OGK45824.1"/>
    <property type="molecule type" value="Genomic_DNA"/>
</dbReference>
<evidence type="ECO:0000313" key="5">
    <source>
        <dbReference type="EMBL" id="OGK45824.1"/>
    </source>
</evidence>
<name>A0A1F7IR30_9BACT</name>
<sequence length="175" mass="20330">MDDRIKTDGFVLKKKSLLHKDVLVTFFSADFGKITAIAKGVKKLTSRRAAHIQTGNLINIQMQKSHEIWYLRSTELISGFIKVRNKVKSDAVYLYLFTLDRLLPEEQNEYEIYKLTKKFFIEVSKPDAHVKATLTKILQKTLNILGYGDQKHKLPQLLQIVENNIEEKLPYHDIL</sequence>
<dbReference type="PANTHER" id="PTHR33991">
    <property type="entry name" value="DNA REPAIR PROTEIN RECO"/>
    <property type="match status" value="1"/>
</dbReference>
<protein>
    <submittedName>
        <fullName evidence="5">DNA repair protein RecO</fullName>
    </submittedName>
</protein>
<dbReference type="Proteomes" id="UP000177141">
    <property type="component" value="Unassembled WGS sequence"/>
</dbReference>
<evidence type="ECO:0000259" key="4">
    <source>
        <dbReference type="Pfam" id="PF11967"/>
    </source>
</evidence>